<dbReference type="EMBL" id="AHON02000018">
    <property type="protein sequence ID" value="EKO35133.1"/>
    <property type="molecule type" value="Genomic_DNA"/>
</dbReference>
<evidence type="ECO:0000313" key="1">
    <source>
        <dbReference type="EMBL" id="EKO35133.1"/>
    </source>
</evidence>
<proteinExistence type="predicted"/>
<dbReference type="Proteomes" id="UP000006329">
    <property type="component" value="Unassembled WGS sequence"/>
</dbReference>
<gene>
    <name evidence="1" type="ORF">LEP1GSC179_2210</name>
</gene>
<name>A0A0E2BII9_9LEPT</name>
<accession>A0A0E2BII9</accession>
<dbReference type="AlphaFoldDB" id="A0A0E2BII9"/>
<evidence type="ECO:0000313" key="2">
    <source>
        <dbReference type="Proteomes" id="UP000006329"/>
    </source>
</evidence>
<keyword evidence="2" id="KW-1185">Reference proteome</keyword>
<protein>
    <submittedName>
        <fullName evidence="1">Uncharacterized protein</fullName>
    </submittedName>
</protein>
<sequence>MKQSNLDVGTLTIYKMNFSFDSKTAISFRNLILPIST</sequence>
<organism evidence="1 2">
    <name type="scientific">Leptospira santarosai str. MOR084</name>
    <dbReference type="NCBI Taxonomy" id="1049984"/>
    <lineage>
        <taxon>Bacteria</taxon>
        <taxon>Pseudomonadati</taxon>
        <taxon>Spirochaetota</taxon>
        <taxon>Spirochaetia</taxon>
        <taxon>Leptospirales</taxon>
        <taxon>Leptospiraceae</taxon>
        <taxon>Leptospira</taxon>
    </lineage>
</organism>
<comment type="caution">
    <text evidence="1">The sequence shown here is derived from an EMBL/GenBank/DDBJ whole genome shotgun (WGS) entry which is preliminary data.</text>
</comment>
<reference evidence="1" key="1">
    <citation type="submission" date="2012-10" db="EMBL/GenBank/DDBJ databases">
        <authorList>
            <person name="Harkins D.M."/>
            <person name="Durkin A.S."/>
            <person name="Brinkac L.M."/>
            <person name="Haft D.H."/>
            <person name="Selengut J.D."/>
            <person name="Sanka R."/>
            <person name="DePew J."/>
            <person name="Purushe J."/>
            <person name="Matthias M.A."/>
            <person name="Vinetz J.M."/>
            <person name="Sutton G.G."/>
            <person name="Nierman W.C."/>
            <person name="Fouts D.E."/>
        </authorList>
    </citation>
    <scope>NUCLEOTIDE SEQUENCE [LARGE SCALE GENOMIC DNA]</scope>
    <source>
        <strain evidence="1">MOR084</strain>
    </source>
</reference>